<dbReference type="KEGG" id="bbig:BBBOND_0005800"/>
<name>A0A061BR41_BABBI</name>
<keyword evidence="1" id="KW-1133">Transmembrane helix</keyword>
<evidence type="ECO:0000256" key="1">
    <source>
        <dbReference type="SAM" id="Phobius"/>
    </source>
</evidence>
<feature type="transmembrane region" description="Helical" evidence="1">
    <location>
        <begin position="1781"/>
        <end position="1802"/>
    </location>
</feature>
<evidence type="ECO:0000313" key="2">
    <source>
        <dbReference type="EMBL" id="CDR71918.1"/>
    </source>
</evidence>
<reference evidence="2" key="1">
    <citation type="journal article" date="2014" name="Nucleic Acids Res.">
        <title>The evolutionary dynamics of variant antigen genes in Babesia reveal a history of genomic innovation underlying host-parasite interaction.</title>
        <authorList>
            <person name="Jackson A.P."/>
            <person name="Otto T.D."/>
            <person name="Darby A."/>
            <person name="Ramaprasad A."/>
            <person name="Xia D."/>
            <person name="Echaide I.E."/>
            <person name="Farber M."/>
            <person name="Gahlot S."/>
            <person name="Gamble J."/>
            <person name="Gupta D."/>
            <person name="Gupta Y."/>
            <person name="Jackson L."/>
            <person name="Malandrin L."/>
            <person name="Malas T.B."/>
            <person name="Moussa E."/>
            <person name="Nair M."/>
            <person name="Reid AJ."/>
            <person name="Sanders M."/>
            <person name="Sharma J."/>
            <person name="Tracey A."/>
            <person name="Quail M.A."/>
            <person name="Weir W."/>
            <person name="Wastling J.M."/>
            <person name="Hall N."/>
            <person name="Willadsen P."/>
            <person name="Lingelbach K."/>
            <person name="Shiels B."/>
            <person name="Tait A."/>
            <person name="Berriman M."/>
            <person name="Allred D.R."/>
            <person name="Pain A."/>
        </authorList>
    </citation>
    <scope>NUCLEOTIDE SEQUENCE</scope>
    <source>
        <strain evidence="2">Bond</strain>
    </source>
</reference>
<dbReference type="EMBL" id="LK055235">
    <property type="protein sequence ID" value="CDR71918.1"/>
    <property type="molecule type" value="Genomic_DNA"/>
</dbReference>
<sequence>MGFLSGVLGAVKDDDAVKTYDDMMSNKLETVLKEVNKQIGSGRAGLAASVEQVKGWLEGYEGEIKKRTEAITDPLKIVDVDIQKTIKNHFRTMKSLSFQEQYSTWTNRARLYLQKAEEANKVLEQLDPKLSGKLTINIEMLLQAMKKFEEEASDRDLVKICEMAGEKLMKVLNSTDGSFQESATELRGYLQGVLDESLKKLNGLCDTSFAKLMASVNTELFDAFHKVNDGIDDLLIKYDNQIVKGLQPIVNGAVVLKKKVESEKRTLMHQVTDLGVRMNELTEAAKRIKEYVENTQVAQFKNGAGWELEKQVEELIGAIETNVRKHIMEIFEHIKEPIGIIKVHIGDIKVPRIPADPEDKSIYHNWSALKEEIQTLVGKIKGEGLSGIVQNKDGLNQIVKGIMIYAANFTATKFETKVLDMWLDCILKNNEIVKDKLKSYIGGSRNAETSKPFQDGEVQAILNGQTKSLHDSIKKAIKGKLKGVYGGGKITFVEEPTGTIDTDLQAVQDVCLQFATKLDQEVNEAENVVPLPGSIETVITKGIGPFSEQITKAIDEDMNLKKTFTPAAGRKKHDLQEAIKLMIPALSTAARQVYEELNLLTNSVEFDIKIGRVNEAISNVGKIEYQFDMMPKNGKPVDHGNKIDTALGIAHTHIRSLHDDVHNGIKQASNQLSSENLTGALVDKVKVIKEIATKEEFNGRLDLLLQQTANKAIDRLQRKVNLIVNGSSSGIVKDPYTPLTNTLEGIKAMLVLLQTQKDANVTTGVEHGKSTLEKTAYDLNMTIETFLTDSVGKTEQSPDTVYNALKILHEKIGMLMKKVYETRKNVGHVEQELYKCINYVEMLRSAVPQRTNKILKTLHADVDATITEGFKEIQNEAKWLYAQRKQKELTSLQKCLDIQLEKITKTINDDLSTGVKGLLKKTKRYFDANTDQLISQNISSLSTNVNVFIAKIMSYVAQQTNGHDISNQVKSLSLVCQNMFSQLHDSQHFDYKFSTNINNLNNRIDSLTPLSSSTSSLDPQALPDAGRPVLKALKQGMLGFVGELEKGYVNRYDGGEGIDKLSNLVITKSNSDVNSGSDAELTDDGRKLSKVFLTILETLYHQLHWLSDGCAKQKKRQINLQTINEKDRNMTNPLGAYFQRNGYQVSKEADSHDGELRNKKELKAENISGELLKNNLKSANSILTQWKQKSESTKGSTQVTSQITLLDVLDFFHEHLISYFKTSHLRHISAPKAPCNIYQMLQWLTGLRHNPMYDKLCGHFKGLFKKPEGPGSDKDSEYNLESTDAKLNAKELSDELRRVCNYSVDVLVAIQGHGHADGVYAVDFYTNQSNITYPSSAGACFDMLVDVSNRVYEQLTFIYKICQNGPESGGWRDCQYGQHVAGSAWNCNKKQCANQTCPQIADQNANQNANQNGDQNAGQNCDRHPTCGVKSPLQSFLEDGLQGFLPHQFKAPGCKLECAVPNHFGKPCKTPMGFRDIGIVASHTQNGTHLRDAVYKLCGDVGRPLTRLCAITKCLLKTPPQTLGDIFGFFQGYLANWSGITKPNKEALTHKSVAFISAVKEAYFGNEYEFNLPSLFASSSHRNTDGTHKKGDLFSITSCESSDEATCGMYVQSVNLNLYSIFAASNNKQYLSWVVYISETFYALLKALLDECCKNCDTAGTRCHDKSCVADCAVKGYYNLLKSNNTQAAVMQLDRKNHDSKCHSIVECQNTHPTLYKYGFTFGSQHRLSGLSDSGAKKRTCKDFCSALKSILNDKEEVGAALAKLVYRTIPEYLWKIREPFSYLVLALWLLSLLYLIHIFIIRLDLLHIKSHLHSPSSHRIAAQSLLAAARVNKLGRVFYLQP</sequence>
<keyword evidence="1" id="KW-0812">Transmembrane</keyword>
<protein>
    <recommendedName>
        <fullName evidence="3">C3H1-type domain-containing protein</fullName>
    </recommendedName>
</protein>
<evidence type="ECO:0008006" key="3">
    <source>
        <dbReference type="Google" id="ProtNLM"/>
    </source>
</evidence>
<keyword evidence="1" id="KW-0472">Membrane</keyword>
<accession>A0A061BR41</accession>
<gene>
    <name evidence="2" type="ORF">BBBOND_0005800</name>
</gene>
<dbReference type="GeneID" id="24562135"/>
<dbReference type="VEuPathDB" id="PiroplasmaDB:BBBOND_0005800"/>
<dbReference type="RefSeq" id="XP_012770860.1">
    <property type="nucleotide sequence ID" value="XM_012915406.1"/>
</dbReference>
<dbReference type="OrthoDB" id="10254720at2759"/>
<organism evidence="2">
    <name type="scientific">Babesia bigemina</name>
    <dbReference type="NCBI Taxonomy" id="5866"/>
    <lineage>
        <taxon>Eukaryota</taxon>
        <taxon>Sar</taxon>
        <taxon>Alveolata</taxon>
        <taxon>Apicomplexa</taxon>
        <taxon>Aconoidasida</taxon>
        <taxon>Piroplasmida</taxon>
        <taxon>Babesiidae</taxon>
        <taxon>Babesia</taxon>
    </lineage>
</organism>
<proteinExistence type="predicted"/>
<reference evidence="2" key="2">
    <citation type="submission" date="2014-06" db="EMBL/GenBank/DDBJ databases">
        <authorList>
            <person name="Aslett M."/>
            <person name="De Silva Nishadi"/>
        </authorList>
    </citation>
    <scope>NUCLEOTIDE SEQUENCE</scope>
    <source>
        <strain evidence="2">Bond</strain>
    </source>
</reference>